<keyword evidence="3" id="KW-0010">Activator</keyword>
<dbReference type="InterPro" id="IPR020449">
    <property type="entry name" value="Tscrpt_reg_AraC-type_HTH"/>
</dbReference>
<protein>
    <submittedName>
        <fullName evidence="6">Transcriptional regulator, AraC family</fullName>
    </submittedName>
</protein>
<dbReference type="InterPro" id="IPR018060">
    <property type="entry name" value="HTH_AraC"/>
</dbReference>
<evidence type="ECO:0000313" key="6">
    <source>
        <dbReference type="EMBL" id="ABW30423.1"/>
    </source>
</evidence>
<feature type="domain" description="HTH araC/xylS-type" evidence="5">
    <location>
        <begin position="183"/>
        <end position="281"/>
    </location>
</feature>
<reference evidence="6 7" key="1">
    <citation type="journal article" date="2008" name="Proc. Natl. Acad. Sci. U.S.A.">
        <title>Niche adaptation and genome expansion in the chlorophyll d-producing cyanobacterium Acaryochloris marina.</title>
        <authorList>
            <person name="Swingley W.D."/>
            <person name="Chen M."/>
            <person name="Cheung P.C."/>
            <person name="Conrad A.L."/>
            <person name="Dejesa L.C."/>
            <person name="Hao J."/>
            <person name="Honchak B.M."/>
            <person name="Karbach L.E."/>
            <person name="Kurdoglu A."/>
            <person name="Lahiri S."/>
            <person name="Mastrian S.D."/>
            <person name="Miyashita H."/>
            <person name="Page L."/>
            <person name="Ramakrishna P."/>
            <person name="Satoh S."/>
            <person name="Sattley W.M."/>
            <person name="Shimada Y."/>
            <person name="Taylor H.L."/>
            <person name="Tomo T."/>
            <person name="Tsuchiya T."/>
            <person name="Wang Z.T."/>
            <person name="Raymond J."/>
            <person name="Mimuro M."/>
            <person name="Blankenship R.E."/>
            <person name="Touchman J.W."/>
        </authorList>
    </citation>
    <scope>NUCLEOTIDE SEQUENCE [LARGE SCALE GENOMIC DNA]</scope>
    <source>
        <strain evidence="7">MBIC 11017</strain>
    </source>
</reference>
<gene>
    <name evidence="6" type="ordered locus">AM1_5468</name>
</gene>
<dbReference type="AlphaFoldDB" id="B0CCY1"/>
<dbReference type="EMBL" id="CP000828">
    <property type="protein sequence ID" value="ABW30423.1"/>
    <property type="molecule type" value="Genomic_DNA"/>
</dbReference>
<dbReference type="GO" id="GO:0043565">
    <property type="term" value="F:sequence-specific DNA binding"/>
    <property type="evidence" value="ECO:0007669"/>
    <property type="project" value="InterPro"/>
</dbReference>
<dbReference type="OrthoDB" id="5582699at2"/>
<keyword evidence="4" id="KW-0804">Transcription</keyword>
<evidence type="ECO:0000256" key="4">
    <source>
        <dbReference type="ARBA" id="ARBA00023163"/>
    </source>
</evidence>
<dbReference type="InterPro" id="IPR009057">
    <property type="entry name" value="Homeodomain-like_sf"/>
</dbReference>
<evidence type="ECO:0000313" key="7">
    <source>
        <dbReference type="Proteomes" id="UP000000268"/>
    </source>
</evidence>
<dbReference type="Gene3D" id="1.10.10.60">
    <property type="entry name" value="Homeodomain-like"/>
    <property type="match status" value="2"/>
</dbReference>
<dbReference type="Pfam" id="PF12833">
    <property type="entry name" value="HTH_18"/>
    <property type="match status" value="1"/>
</dbReference>
<dbReference type="InterPro" id="IPR018062">
    <property type="entry name" value="HTH_AraC-typ_CS"/>
</dbReference>
<dbReference type="KEGG" id="amr:AM1_5468"/>
<dbReference type="PRINTS" id="PR00032">
    <property type="entry name" value="HTHARAC"/>
</dbReference>
<dbReference type="SUPFAM" id="SSF51215">
    <property type="entry name" value="Regulatory protein AraC"/>
    <property type="match status" value="1"/>
</dbReference>
<keyword evidence="7" id="KW-1185">Reference proteome</keyword>
<evidence type="ECO:0000256" key="1">
    <source>
        <dbReference type="ARBA" id="ARBA00023015"/>
    </source>
</evidence>
<dbReference type="PROSITE" id="PS00041">
    <property type="entry name" value="HTH_ARAC_FAMILY_1"/>
    <property type="match status" value="1"/>
</dbReference>
<evidence type="ECO:0000256" key="2">
    <source>
        <dbReference type="ARBA" id="ARBA00023125"/>
    </source>
</evidence>
<dbReference type="PANTHER" id="PTHR46796">
    <property type="entry name" value="HTH-TYPE TRANSCRIPTIONAL ACTIVATOR RHAS-RELATED"/>
    <property type="match status" value="1"/>
</dbReference>
<keyword evidence="2" id="KW-0238">DNA-binding</keyword>
<dbReference type="RefSeq" id="WP_012165660.1">
    <property type="nucleotide sequence ID" value="NC_009925.1"/>
</dbReference>
<evidence type="ECO:0000259" key="5">
    <source>
        <dbReference type="PROSITE" id="PS01124"/>
    </source>
</evidence>
<evidence type="ECO:0000256" key="3">
    <source>
        <dbReference type="ARBA" id="ARBA00023159"/>
    </source>
</evidence>
<dbReference type="InterPro" id="IPR050204">
    <property type="entry name" value="AraC_XylS_family_regulators"/>
</dbReference>
<name>B0CCY1_ACAM1</name>
<dbReference type="GO" id="GO:0003700">
    <property type="term" value="F:DNA-binding transcription factor activity"/>
    <property type="evidence" value="ECO:0007669"/>
    <property type="project" value="InterPro"/>
</dbReference>
<organism evidence="6 7">
    <name type="scientific">Acaryochloris marina (strain MBIC 11017)</name>
    <dbReference type="NCBI Taxonomy" id="329726"/>
    <lineage>
        <taxon>Bacteria</taxon>
        <taxon>Bacillati</taxon>
        <taxon>Cyanobacteriota</taxon>
        <taxon>Cyanophyceae</taxon>
        <taxon>Acaryochloridales</taxon>
        <taxon>Acaryochloridaceae</taxon>
        <taxon>Acaryochloris</taxon>
    </lineage>
</organism>
<dbReference type="PANTHER" id="PTHR46796:SF6">
    <property type="entry name" value="ARAC SUBFAMILY"/>
    <property type="match status" value="1"/>
</dbReference>
<dbReference type="STRING" id="329726.AM1_5468"/>
<keyword evidence="1" id="KW-0805">Transcription regulation</keyword>
<dbReference type="eggNOG" id="COG2207">
    <property type="taxonomic scope" value="Bacteria"/>
</dbReference>
<sequence>MSSSSDTLQHTLNAPIFTSPGLGFVFEHCQQPRTQLPECVNTDHALCIVQSHPGQTRITVNRQQQRQVARPGEIWLLPAQQITQSQWDGHLDYFRLLIRPQWLRELANDVTGVQQYALDLQLQVLDPLLFQIALALNTELTGSTQPDFLYVESLSHTLGRHLLRRYASCSPDLQWQYSKGEFQDAIAYIHDHLQDPIRLADLARVVHMSPNYFAEQFKQTMGISPYRYVTQCRIQTAQRLLRHRHLAISEVAHQVGISNPSQFSRLFRQWTGISPRTYRANL</sequence>
<dbReference type="SMART" id="SM00342">
    <property type="entry name" value="HTH_ARAC"/>
    <property type="match status" value="1"/>
</dbReference>
<dbReference type="PROSITE" id="PS01124">
    <property type="entry name" value="HTH_ARAC_FAMILY_2"/>
    <property type="match status" value="1"/>
</dbReference>
<dbReference type="HOGENOM" id="CLU_000445_88_4_3"/>
<dbReference type="Proteomes" id="UP000000268">
    <property type="component" value="Chromosome"/>
</dbReference>
<dbReference type="InterPro" id="IPR037923">
    <property type="entry name" value="HTH-like"/>
</dbReference>
<accession>B0CCY1</accession>
<proteinExistence type="predicted"/>
<dbReference type="SUPFAM" id="SSF46689">
    <property type="entry name" value="Homeodomain-like"/>
    <property type="match status" value="2"/>
</dbReference>